<dbReference type="InterPro" id="IPR052932">
    <property type="entry name" value="OprB_Porin"/>
</dbReference>
<gene>
    <name evidence="3" type="primary">oprB</name>
    <name evidence="3" type="ORF">STSP1_00820</name>
</gene>
<dbReference type="Gene3D" id="2.40.160.180">
    <property type="entry name" value="Carbohydrate-selective porin OprB"/>
    <property type="match status" value="1"/>
</dbReference>
<dbReference type="AlphaFoldDB" id="A0A1W6LKW1"/>
<dbReference type="PANTHER" id="PTHR37944">
    <property type="entry name" value="PORIN B"/>
    <property type="match status" value="1"/>
</dbReference>
<protein>
    <submittedName>
        <fullName evidence="3">Outer membrane protein D1</fullName>
    </submittedName>
</protein>
<accession>A0A1W6LKW1</accession>
<evidence type="ECO:0000313" key="3">
    <source>
        <dbReference type="EMBL" id="ARN56438.1"/>
    </source>
</evidence>
<feature type="signal peptide" evidence="2">
    <location>
        <begin position="1"/>
        <end position="21"/>
    </location>
</feature>
<dbReference type="PANTHER" id="PTHR37944:SF1">
    <property type="entry name" value="PORIN B"/>
    <property type="match status" value="1"/>
</dbReference>
<dbReference type="EMBL" id="CP021023">
    <property type="protein sequence ID" value="ARN56438.1"/>
    <property type="molecule type" value="Genomic_DNA"/>
</dbReference>
<dbReference type="GO" id="GO:0015288">
    <property type="term" value="F:porin activity"/>
    <property type="evidence" value="ECO:0007669"/>
    <property type="project" value="InterPro"/>
</dbReference>
<organism evidence="3 4">
    <name type="scientific">Sedimentisphaera salicampi</name>
    <dbReference type="NCBI Taxonomy" id="1941349"/>
    <lineage>
        <taxon>Bacteria</taxon>
        <taxon>Pseudomonadati</taxon>
        <taxon>Planctomycetota</taxon>
        <taxon>Phycisphaerae</taxon>
        <taxon>Sedimentisphaerales</taxon>
        <taxon>Sedimentisphaeraceae</taxon>
        <taxon>Sedimentisphaera</taxon>
    </lineage>
</organism>
<dbReference type="GO" id="GO:0016020">
    <property type="term" value="C:membrane"/>
    <property type="evidence" value="ECO:0007669"/>
    <property type="project" value="InterPro"/>
</dbReference>
<sequence precursor="true">MNNITKLFSVMMIFSAANGLAAEIKLESSDFQSESENDPIKRLGESFENSEIDVSISITHLYQVNVHGGLSTSKHSGRHSGRYDAELSADLDKLLELENSRLFVHGWGGWPDTEGIGSDSVGSEWGINALSVGNRSMDIVEFFYEGTFMDESITLNIGKLDFTGIFDTSKYADDECSQFLNASLVDDPAIPFPEQGLGIVAKWDITDSWYLMGGAADAQADSRTSGFDTAFSDEPYYFYALETGKSISLSSSKGDLPGTYRAGLWVDRQDKTGFAAAKTTSEDIGFYISCDQMLIKENEDREDSQGIGGFFRYGWADSEYNSVTNFFSFGVQAAGLIDTRDEDILGIGYSRGFFSDQADNTYIRDYESVMEGYYNFQLSPSFVLSPNLQYVSNAGGEAVSDAFIMGLRMQLIY</sequence>
<proteinExistence type="inferred from homology"/>
<dbReference type="InterPro" id="IPR038673">
    <property type="entry name" value="OprB_sf"/>
</dbReference>
<dbReference type="GO" id="GO:0008643">
    <property type="term" value="P:carbohydrate transport"/>
    <property type="evidence" value="ECO:0007669"/>
    <property type="project" value="InterPro"/>
</dbReference>
<dbReference type="InterPro" id="IPR007049">
    <property type="entry name" value="Carb-sel_porin_OprB"/>
</dbReference>
<evidence type="ECO:0000256" key="1">
    <source>
        <dbReference type="ARBA" id="ARBA00008769"/>
    </source>
</evidence>
<evidence type="ECO:0000313" key="4">
    <source>
        <dbReference type="Proteomes" id="UP000193334"/>
    </source>
</evidence>
<comment type="similarity">
    <text evidence="1 2">Belongs to the OprB family.</text>
</comment>
<dbReference type="RefSeq" id="WP_085755132.1">
    <property type="nucleotide sequence ID" value="NZ_CP021023.1"/>
</dbReference>
<keyword evidence="2" id="KW-0732">Signal</keyword>
<keyword evidence="4" id="KW-1185">Reference proteome</keyword>
<dbReference type="KEGG" id="pbp:STSP1_00820"/>
<name>A0A1W6LKW1_9BACT</name>
<dbReference type="Proteomes" id="UP000193334">
    <property type="component" value="Chromosome"/>
</dbReference>
<feature type="chain" id="PRO_5011815972" evidence="2">
    <location>
        <begin position="22"/>
        <end position="413"/>
    </location>
</feature>
<reference evidence="4" key="1">
    <citation type="submission" date="2017-04" db="EMBL/GenBank/DDBJ databases">
        <title>Comparative genomics and description of representatives of a novel lineage of planctomycetes thriving in anoxic sediments.</title>
        <authorList>
            <person name="Spring S."/>
            <person name="Bunk B."/>
            <person name="Sproer C."/>
        </authorList>
    </citation>
    <scope>NUCLEOTIDE SEQUENCE [LARGE SCALE GENOMIC DNA]</scope>
    <source>
        <strain evidence="4">ST-PulAB-D4</strain>
    </source>
</reference>
<dbReference type="STRING" id="1941349.STSP1_00820"/>
<evidence type="ECO:0000256" key="2">
    <source>
        <dbReference type="RuleBase" id="RU363072"/>
    </source>
</evidence>
<dbReference type="Pfam" id="PF04966">
    <property type="entry name" value="OprB"/>
    <property type="match status" value="1"/>
</dbReference>